<gene>
    <name evidence="1" type="ORF">ICJ83_13540</name>
</gene>
<protein>
    <submittedName>
        <fullName evidence="1">Uncharacterized protein</fullName>
    </submittedName>
</protein>
<dbReference type="AlphaFoldDB" id="A0A8J6QA78"/>
<evidence type="ECO:0000313" key="1">
    <source>
        <dbReference type="EMBL" id="MBD0833157.1"/>
    </source>
</evidence>
<reference evidence="1 2" key="1">
    <citation type="submission" date="2020-09" db="EMBL/GenBank/DDBJ databases">
        <title>TT11 complete genome.</title>
        <authorList>
            <person name="Wu Z."/>
        </authorList>
    </citation>
    <scope>NUCLEOTIDE SEQUENCE [LARGE SCALE GENOMIC DNA]</scope>
    <source>
        <strain evidence="1 2">TT11</strain>
    </source>
</reference>
<sequence>MLKKPFLITCVLLFLNCSNDIEDTSGTELLSNFKMSLNHWQNLKRSHTSSYMYTVSSKTNLGYLNQTKITVKKGIVFSRVYEEYTLYDEDNNRLKYENRIILTSFIEDISNIGSHSCEASEDDLNSISYCYAAPALTIDELYNTCLNTYLTVNALTNNIVFEVDDLNLLKNCYYTSNLCSDNCYTGIKLTNFKWL</sequence>
<dbReference type="RefSeq" id="WP_188230940.1">
    <property type="nucleotide sequence ID" value="NZ_JACVXB010000006.1"/>
</dbReference>
<evidence type="ECO:0000313" key="2">
    <source>
        <dbReference type="Proteomes" id="UP000600588"/>
    </source>
</evidence>
<dbReference type="EMBL" id="JACVXB010000006">
    <property type="protein sequence ID" value="MBD0833157.1"/>
    <property type="molecule type" value="Genomic_DNA"/>
</dbReference>
<proteinExistence type="predicted"/>
<dbReference type="Proteomes" id="UP000600588">
    <property type="component" value="Unassembled WGS sequence"/>
</dbReference>
<name>A0A8J6QA78_9FLAO</name>
<comment type="caution">
    <text evidence="1">The sequence shown here is derived from an EMBL/GenBank/DDBJ whole genome shotgun (WGS) entry which is preliminary data.</text>
</comment>
<keyword evidence="2" id="KW-1185">Reference proteome</keyword>
<organism evidence="1 2">
    <name type="scientific">Aestuariibaculum sediminum</name>
    <dbReference type="NCBI Taxonomy" id="2770637"/>
    <lineage>
        <taxon>Bacteria</taxon>
        <taxon>Pseudomonadati</taxon>
        <taxon>Bacteroidota</taxon>
        <taxon>Flavobacteriia</taxon>
        <taxon>Flavobacteriales</taxon>
        <taxon>Flavobacteriaceae</taxon>
    </lineage>
</organism>
<accession>A0A8J6QA78</accession>